<protein>
    <recommendedName>
        <fullName evidence="2">histidine kinase</fullName>
        <ecNumber evidence="2">2.7.13.3</ecNumber>
    </recommendedName>
</protein>
<dbReference type="SUPFAM" id="SSF47384">
    <property type="entry name" value="Homodimeric domain of signal transducing histidine kinase"/>
    <property type="match status" value="1"/>
</dbReference>
<evidence type="ECO:0000256" key="7">
    <source>
        <dbReference type="ARBA" id="ARBA00022840"/>
    </source>
</evidence>
<keyword evidence="5" id="KW-0547">Nucleotide-binding</keyword>
<dbReference type="GO" id="GO:0000155">
    <property type="term" value="F:phosphorelay sensor kinase activity"/>
    <property type="evidence" value="ECO:0007669"/>
    <property type="project" value="InterPro"/>
</dbReference>
<dbReference type="InterPro" id="IPR036097">
    <property type="entry name" value="HisK_dim/P_sf"/>
</dbReference>
<dbReference type="InterPro" id="IPR036890">
    <property type="entry name" value="HATPase_C_sf"/>
</dbReference>
<evidence type="ECO:0000313" key="10">
    <source>
        <dbReference type="EMBL" id="AUD01817.1"/>
    </source>
</evidence>
<dbReference type="InterPro" id="IPR005467">
    <property type="entry name" value="His_kinase_dom"/>
</dbReference>
<keyword evidence="3" id="KW-0597">Phosphoprotein</keyword>
<dbReference type="PROSITE" id="PS50109">
    <property type="entry name" value="HIS_KIN"/>
    <property type="match status" value="1"/>
</dbReference>
<dbReference type="Proteomes" id="UP000232883">
    <property type="component" value="Chromosome"/>
</dbReference>
<evidence type="ECO:0000256" key="1">
    <source>
        <dbReference type="ARBA" id="ARBA00000085"/>
    </source>
</evidence>
<dbReference type="OrthoDB" id="9764438at2"/>
<evidence type="ECO:0000259" key="9">
    <source>
        <dbReference type="PROSITE" id="PS50109"/>
    </source>
</evidence>
<sequence>MATHTANTADSPQALAELAAYLFTRRESILNKWRSACEQDPTLGRVSALSREEFNNLLPLVLNILEERILNKPSEVDATTTAQAHGLHRWHKAHGLMDTLHELNHLTQTLFSELRLFGQLFPRVERDVLLDVQQHISGLMQETIDGSVAKYDKLQRLQATNRANTLQQAVDQMAELSQQRGDVLRQSTHDLRGSFGIINSAAYLLKDEGLSEPERQQFVDMLSRNLGTVQTMLTSLMDLSRLEAGQEPLQIESFDAAGLLQEMVASAQPVAAERNIILQADGPPSLMVKTDRIKLQRIVQNLLLNALKYTRATPQRTAIVAVSWSVEGDYRWVFSIQDSGPGLPPTTVGTLGQQLKPTVEPTSVLGPDQSEPVAVLPDDLPPIPAPADMDASTRPTKGGEGVGLQIVKRLCELLDANLDVESKAGRGTLFRIRMPIHPTV</sequence>
<evidence type="ECO:0000313" key="11">
    <source>
        <dbReference type="Proteomes" id="UP000232883"/>
    </source>
</evidence>
<keyword evidence="7" id="KW-0067">ATP-binding</keyword>
<dbReference type="GO" id="GO:0000156">
    <property type="term" value="F:phosphorelay response regulator activity"/>
    <property type="evidence" value="ECO:0007669"/>
    <property type="project" value="TreeGrafter"/>
</dbReference>
<dbReference type="PANTHER" id="PTHR42878">
    <property type="entry name" value="TWO-COMPONENT HISTIDINE KINASE"/>
    <property type="match status" value="1"/>
</dbReference>
<evidence type="ECO:0000256" key="8">
    <source>
        <dbReference type="ARBA" id="ARBA00023012"/>
    </source>
</evidence>
<dbReference type="SMART" id="SM00388">
    <property type="entry name" value="HisKA"/>
    <property type="match status" value="1"/>
</dbReference>
<dbReference type="Gene3D" id="1.10.287.130">
    <property type="match status" value="1"/>
</dbReference>
<dbReference type="InterPro" id="IPR003661">
    <property type="entry name" value="HisK_dim/P_dom"/>
</dbReference>
<gene>
    <name evidence="10" type="ORF">CWM47_08280</name>
</gene>
<dbReference type="EMBL" id="CP025096">
    <property type="protein sequence ID" value="AUD01817.1"/>
    <property type="molecule type" value="Genomic_DNA"/>
</dbReference>
<dbReference type="InterPro" id="IPR004358">
    <property type="entry name" value="Sig_transdc_His_kin-like_C"/>
</dbReference>
<dbReference type="KEGG" id="spir:CWM47_08280"/>
<dbReference type="GO" id="GO:0005524">
    <property type="term" value="F:ATP binding"/>
    <property type="evidence" value="ECO:0007669"/>
    <property type="project" value="UniProtKB-KW"/>
</dbReference>
<keyword evidence="11" id="KW-1185">Reference proteome</keyword>
<comment type="catalytic activity">
    <reaction evidence="1">
        <text>ATP + protein L-histidine = ADP + protein N-phospho-L-histidine.</text>
        <dbReference type="EC" id="2.7.13.3"/>
    </reaction>
</comment>
<dbReference type="SUPFAM" id="SSF55874">
    <property type="entry name" value="ATPase domain of HSP90 chaperone/DNA topoisomerase II/histidine kinase"/>
    <property type="match status" value="1"/>
</dbReference>
<evidence type="ECO:0000256" key="6">
    <source>
        <dbReference type="ARBA" id="ARBA00022777"/>
    </source>
</evidence>
<dbReference type="EC" id="2.7.13.3" evidence="2"/>
<keyword evidence="6 10" id="KW-0418">Kinase</keyword>
<dbReference type="Pfam" id="PF02518">
    <property type="entry name" value="HATPase_c"/>
    <property type="match status" value="1"/>
</dbReference>
<dbReference type="InterPro" id="IPR050351">
    <property type="entry name" value="BphY/WalK/GraS-like"/>
</dbReference>
<organism evidence="10 11">
    <name type="scientific">Spirosoma pollinicola</name>
    <dbReference type="NCBI Taxonomy" id="2057025"/>
    <lineage>
        <taxon>Bacteria</taxon>
        <taxon>Pseudomonadati</taxon>
        <taxon>Bacteroidota</taxon>
        <taxon>Cytophagia</taxon>
        <taxon>Cytophagales</taxon>
        <taxon>Cytophagaceae</taxon>
        <taxon>Spirosoma</taxon>
    </lineage>
</organism>
<evidence type="ECO:0000256" key="4">
    <source>
        <dbReference type="ARBA" id="ARBA00022679"/>
    </source>
</evidence>
<dbReference type="SMART" id="SM00387">
    <property type="entry name" value="HATPase_c"/>
    <property type="match status" value="1"/>
</dbReference>
<keyword evidence="8" id="KW-0902">Two-component regulatory system</keyword>
<dbReference type="InterPro" id="IPR003594">
    <property type="entry name" value="HATPase_dom"/>
</dbReference>
<evidence type="ECO:0000256" key="3">
    <source>
        <dbReference type="ARBA" id="ARBA00022553"/>
    </source>
</evidence>
<dbReference type="PANTHER" id="PTHR42878:SF7">
    <property type="entry name" value="SENSOR HISTIDINE KINASE GLRK"/>
    <property type="match status" value="1"/>
</dbReference>
<accession>A0A2K8YW16</accession>
<dbReference type="PRINTS" id="PR00344">
    <property type="entry name" value="BCTRLSENSOR"/>
</dbReference>
<feature type="domain" description="Histidine kinase" evidence="9">
    <location>
        <begin position="186"/>
        <end position="438"/>
    </location>
</feature>
<dbReference type="GO" id="GO:0030295">
    <property type="term" value="F:protein kinase activator activity"/>
    <property type="evidence" value="ECO:0007669"/>
    <property type="project" value="TreeGrafter"/>
</dbReference>
<evidence type="ECO:0000256" key="5">
    <source>
        <dbReference type="ARBA" id="ARBA00022741"/>
    </source>
</evidence>
<reference evidence="10 11" key="1">
    <citation type="submission" date="2017-11" db="EMBL/GenBank/DDBJ databases">
        <title>Taxonomic description and genome sequences of Spirosoma HA7 sp. nov., isolated from pollen microhabitat of Corylus avellana.</title>
        <authorList>
            <person name="Ambika Manirajan B."/>
            <person name="Suarez C."/>
            <person name="Ratering S."/>
            <person name="Geissler-Plaum R."/>
            <person name="Cardinale M."/>
            <person name="Sylvia S."/>
        </authorList>
    </citation>
    <scope>NUCLEOTIDE SEQUENCE [LARGE SCALE GENOMIC DNA]</scope>
    <source>
        <strain evidence="10 11">HA7</strain>
    </source>
</reference>
<keyword evidence="4" id="KW-0808">Transferase</keyword>
<dbReference type="RefSeq" id="WP_100987537.1">
    <property type="nucleotide sequence ID" value="NZ_CP025096.1"/>
</dbReference>
<dbReference type="AlphaFoldDB" id="A0A2K8YW16"/>
<dbReference type="Gene3D" id="3.30.565.10">
    <property type="entry name" value="Histidine kinase-like ATPase, C-terminal domain"/>
    <property type="match status" value="1"/>
</dbReference>
<evidence type="ECO:0000256" key="2">
    <source>
        <dbReference type="ARBA" id="ARBA00012438"/>
    </source>
</evidence>
<proteinExistence type="predicted"/>
<name>A0A2K8YW16_9BACT</name>
<dbReference type="GO" id="GO:0007234">
    <property type="term" value="P:osmosensory signaling via phosphorelay pathway"/>
    <property type="evidence" value="ECO:0007669"/>
    <property type="project" value="TreeGrafter"/>
</dbReference>